<keyword evidence="2" id="KW-0689">Ribosomal protein</keyword>
<name>A0A4V2S4H9_9ACTN</name>
<reference evidence="2 3" key="1">
    <citation type="journal article" date="2015" name="Stand. Genomic Sci.">
        <title>Genomic Encyclopedia of Bacterial and Archaeal Type Strains, Phase III: the genomes of soil and plant-associated and newly described type strains.</title>
        <authorList>
            <person name="Whitman W.B."/>
            <person name="Woyke T."/>
            <person name="Klenk H.P."/>
            <person name="Zhou Y."/>
            <person name="Lilburn T.G."/>
            <person name="Beck B.J."/>
            <person name="De Vos P."/>
            <person name="Vandamme P."/>
            <person name="Eisen J.A."/>
            <person name="Garrity G."/>
            <person name="Hugenholtz P."/>
            <person name="Kyrpides N.C."/>
        </authorList>
    </citation>
    <scope>NUCLEOTIDE SEQUENCE [LARGE SCALE GENOMIC DNA]</scope>
    <source>
        <strain evidence="2 3">VKM Ac-2541</strain>
    </source>
</reference>
<accession>A0A4V2S4H9</accession>
<keyword evidence="3" id="KW-1185">Reference proteome</keyword>
<protein>
    <submittedName>
        <fullName evidence="2">Ribosomal protein S18 acetylase RimI-like enzyme</fullName>
    </submittedName>
</protein>
<evidence type="ECO:0000313" key="3">
    <source>
        <dbReference type="Proteomes" id="UP000295573"/>
    </source>
</evidence>
<dbReference type="PROSITE" id="PS51186">
    <property type="entry name" value="GNAT"/>
    <property type="match status" value="1"/>
</dbReference>
<sequence length="149" mass="16560">MAASYSIRPAELEDVGFLTEVSIEATRAQGQLPADFDEVEWRAGFAEWSTEVLQETSVVELDDRPVGRLRVSRTVESIELCGIQLLSRVQNRGIGTAIITALQSEAAGAGIPLDLGVEKDNLNARRLYDRLGFTKIGEDEREDKLRWQP</sequence>
<dbReference type="InterPro" id="IPR016181">
    <property type="entry name" value="Acyl_CoA_acyltransferase"/>
</dbReference>
<dbReference type="EMBL" id="SLWR01000004">
    <property type="protein sequence ID" value="TCO48360.1"/>
    <property type="molecule type" value="Genomic_DNA"/>
</dbReference>
<dbReference type="RefSeq" id="WP_132148177.1">
    <property type="nucleotide sequence ID" value="NZ_SLWR01000004.1"/>
</dbReference>
<gene>
    <name evidence="2" type="ORF">EV646_104177</name>
</gene>
<feature type="domain" description="N-acetyltransferase" evidence="1">
    <location>
        <begin position="5"/>
        <end position="149"/>
    </location>
</feature>
<organism evidence="2 3">
    <name type="scientific">Kribbella antiqua</name>
    <dbReference type="NCBI Taxonomy" id="2512217"/>
    <lineage>
        <taxon>Bacteria</taxon>
        <taxon>Bacillati</taxon>
        <taxon>Actinomycetota</taxon>
        <taxon>Actinomycetes</taxon>
        <taxon>Propionibacteriales</taxon>
        <taxon>Kribbellaceae</taxon>
        <taxon>Kribbella</taxon>
    </lineage>
</organism>
<evidence type="ECO:0000259" key="1">
    <source>
        <dbReference type="PROSITE" id="PS51186"/>
    </source>
</evidence>
<dbReference type="CDD" id="cd04301">
    <property type="entry name" value="NAT_SF"/>
    <property type="match status" value="1"/>
</dbReference>
<dbReference type="Pfam" id="PF00583">
    <property type="entry name" value="Acetyltransf_1"/>
    <property type="match status" value="1"/>
</dbReference>
<dbReference type="OrthoDB" id="3172472at2"/>
<evidence type="ECO:0000313" key="2">
    <source>
        <dbReference type="EMBL" id="TCO48360.1"/>
    </source>
</evidence>
<dbReference type="GO" id="GO:0005840">
    <property type="term" value="C:ribosome"/>
    <property type="evidence" value="ECO:0007669"/>
    <property type="project" value="UniProtKB-KW"/>
</dbReference>
<dbReference type="Gene3D" id="3.40.630.30">
    <property type="match status" value="1"/>
</dbReference>
<dbReference type="AlphaFoldDB" id="A0A4V2S4H9"/>
<dbReference type="SUPFAM" id="SSF55729">
    <property type="entry name" value="Acyl-CoA N-acyltransferases (Nat)"/>
    <property type="match status" value="1"/>
</dbReference>
<dbReference type="InterPro" id="IPR000182">
    <property type="entry name" value="GNAT_dom"/>
</dbReference>
<keyword evidence="2" id="KW-0687">Ribonucleoprotein</keyword>
<proteinExistence type="predicted"/>
<dbReference type="Proteomes" id="UP000295573">
    <property type="component" value="Unassembled WGS sequence"/>
</dbReference>
<comment type="caution">
    <text evidence="2">The sequence shown here is derived from an EMBL/GenBank/DDBJ whole genome shotgun (WGS) entry which is preliminary data.</text>
</comment>
<dbReference type="GO" id="GO:0016747">
    <property type="term" value="F:acyltransferase activity, transferring groups other than amino-acyl groups"/>
    <property type="evidence" value="ECO:0007669"/>
    <property type="project" value="InterPro"/>
</dbReference>